<protein>
    <submittedName>
        <fullName evidence="2">Uncharacterized protein</fullName>
    </submittedName>
</protein>
<feature type="compositionally biased region" description="Basic and acidic residues" evidence="1">
    <location>
        <begin position="1"/>
        <end position="17"/>
    </location>
</feature>
<proteinExistence type="predicted"/>
<reference evidence="2" key="1">
    <citation type="submission" date="2020-02" db="EMBL/GenBank/DDBJ databases">
        <authorList>
            <person name="Meier V. D."/>
        </authorList>
    </citation>
    <scope>NUCLEOTIDE SEQUENCE</scope>
    <source>
        <strain evidence="2">AVDCRST_MAG26</strain>
    </source>
</reference>
<evidence type="ECO:0000256" key="1">
    <source>
        <dbReference type="SAM" id="MobiDB-lite"/>
    </source>
</evidence>
<accession>A0A6J4HT21</accession>
<gene>
    <name evidence="2" type="ORF">AVDCRST_MAG26-1038</name>
</gene>
<sequence length="49" mass="5867">MTNDERPRTTGDGRRPITNDPRPMTRTGLPVNYNRFRTTNDDWRVLDYQ</sequence>
<organism evidence="2">
    <name type="scientific">uncultured Chloroflexia bacterium</name>
    <dbReference type="NCBI Taxonomy" id="1672391"/>
    <lineage>
        <taxon>Bacteria</taxon>
        <taxon>Bacillati</taxon>
        <taxon>Chloroflexota</taxon>
        <taxon>Chloroflexia</taxon>
        <taxon>environmental samples</taxon>
    </lineage>
</organism>
<dbReference type="AlphaFoldDB" id="A0A6J4HT21"/>
<name>A0A6J4HT21_9CHLR</name>
<evidence type="ECO:0000313" key="2">
    <source>
        <dbReference type="EMBL" id="CAA9232661.1"/>
    </source>
</evidence>
<feature type="region of interest" description="Disordered" evidence="1">
    <location>
        <begin position="1"/>
        <end position="33"/>
    </location>
</feature>
<dbReference type="EMBL" id="CADCTK010000240">
    <property type="protein sequence ID" value="CAA9232661.1"/>
    <property type="molecule type" value="Genomic_DNA"/>
</dbReference>